<dbReference type="GeneID" id="6071017"/>
<dbReference type="Proteomes" id="UP000001194">
    <property type="component" value="Unassembled WGS sequence"/>
</dbReference>
<dbReference type="InParanoid" id="B0CT80"/>
<evidence type="ECO:0000256" key="1">
    <source>
        <dbReference type="SAM" id="MobiDB-lite"/>
    </source>
</evidence>
<keyword evidence="3" id="KW-1185">Reference proteome</keyword>
<dbReference type="EMBL" id="DS547092">
    <property type="protein sequence ID" value="EDR14937.1"/>
    <property type="molecule type" value="Genomic_DNA"/>
</dbReference>
<dbReference type="KEGG" id="lbc:LACBIDRAFT_306236"/>
<dbReference type="HOGENOM" id="CLU_067867_0_0_1"/>
<feature type="region of interest" description="Disordered" evidence="1">
    <location>
        <begin position="206"/>
        <end position="234"/>
    </location>
</feature>
<proteinExistence type="predicted"/>
<name>B0CT80_LACBS</name>
<organism evidence="3">
    <name type="scientific">Laccaria bicolor (strain S238N-H82 / ATCC MYA-4686)</name>
    <name type="common">Bicoloured deceiver</name>
    <name type="synonym">Laccaria laccata var. bicolor</name>
    <dbReference type="NCBI Taxonomy" id="486041"/>
    <lineage>
        <taxon>Eukaryota</taxon>
        <taxon>Fungi</taxon>
        <taxon>Dikarya</taxon>
        <taxon>Basidiomycota</taxon>
        <taxon>Agaricomycotina</taxon>
        <taxon>Agaricomycetes</taxon>
        <taxon>Agaricomycetidae</taxon>
        <taxon>Agaricales</taxon>
        <taxon>Agaricineae</taxon>
        <taxon>Hydnangiaceae</taxon>
        <taxon>Laccaria</taxon>
    </lineage>
</organism>
<reference evidence="2 3" key="1">
    <citation type="journal article" date="2008" name="Nature">
        <title>The genome of Laccaria bicolor provides insights into mycorrhizal symbiosis.</title>
        <authorList>
            <person name="Martin F."/>
            <person name="Aerts A."/>
            <person name="Ahren D."/>
            <person name="Brun A."/>
            <person name="Danchin E.G.J."/>
            <person name="Duchaussoy F."/>
            <person name="Gibon J."/>
            <person name="Kohler A."/>
            <person name="Lindquist E."/>
            <person name="Pereda V."/>
            <person name="Salamov A."/>
            <person name="Shapiro H.J."/>
            <person name="Wuyts J."/>
            <person name="Blaudez D."/>
            <person name="Buee M."/>
            <person name="Brokstein P."/>
            <person name="Canbaeck B."/>
            <person name="Cohen D."/>
            <person name="Courty P.E."/>
            <person name="Coutinho P.M."/>
            <person name="Delaruelle C."/>
            <person name="Detter J.C."/>
            <person name="Deveau A."/>
            <person name="DiFazio S."/>
            <person name="Duplessis S."/>
            <person name="Fraissinet-Tachet L."/>
            <person name="Lucic E."/>
            <person name="Frey-Klett P."/>
            <person name="Fourrey C."/>
            <person name="Feussner I."/>
            <person name="Gay G."/>
            <person name="Grimwood J."/>
            <person name="Hoegger P.J."/>
            <person name="Jain P."/>
            <person name="Kilaru S."/>
            <person name="Labbe J."/>
            <person name="Lin Y.C."/>
            <person name="Legue V."/>
            <person name="Le Tacon F."/>
            <person name="Marmeisse R."/>
            <person name="Melayah D."/>
            <person name="Montanini B."/>
            <person name="Muratet M."/>
            <person name="Nehls U."/>
            <person name="Niculita-Hirzel H."/>
            <person name="Oudot-Le Secq M.P."/>
            <person name="Peter M."/>
            <person name="Quesneville H."/>
            <person name="Rajashekar B."/>
            <person name="Reich M."/>
            <person name="Rouhier N."/>
            <person name="Schmutz J."/>
            <person name="Yin T."/>
            <person name="Chalot M."/>
            <person name="Henrissat B."/>
            <person name="Kuees U."/>
            <person name="Lucas S."/>
            <person name="Van de Peer Y."/>
            <person name="Podila G.K."/>
            <person name="Polle A."/>
            <person name="Pukkila P.J."/>
            <person name="Richardson P.M."/>
            <person name="Rouze P."/>
            <person name="Sanders I.R."/>
            <person name="Stajich J.E."/>
            <person name="Tunlid A."/>
            <person name="Tuskan G."/>
            <person name="Grigoriev I.V."/>
        </authorList>
    </citation>
    <scope>NUCLEOTIDE SEQUENCE [LARGE SCALE GENOMIC DNA]</scope>
    <source>
        <strain evidence="3">S238N-H82 / ATCC MYA-4686</strain>
    </source>
</reference>
<accession>B0CT80</accession>
<dbReference type="RefSeq" id="XP_001875496.1">
    <property type="nucleotide sequence ID" value="XM_001875461.1"/>
</dbReference>
<dbReference type="AlphaFoldDB" id="B0CT80"/>
<evidence type="ECO:0000313" key="2">
    <source>
        <dbReference type="EMBL" id="EDR14937.1"/>
    </source>
</evidence>
<protein>
    <submittedName>
        <fullName evidence="2">Predicted protein</fullName>
    </submittedName>
</protein>
<evidence type="ECO:0000313" key="3">
    <source>
        <dbReference type="Proteomes" id="UP000001194"/>
    </source>
</evidence>
<dbReference type="OrthoDB" id="2496395at2759"/>
<gene>
    <name evidence="2" type="ORF">LACBIDRAFT_306236</name>
</gene>
<sequence length="234" mass="26118">MMGSNVSWDWLETISHCVVALGDLQKTLNNTLGGDQGTKHAPPDLKDDIKSLMTSLDEHKVYQIQKGWMVKDEEVVEDVVGVGLQSLTAGEKSPLNKYNAVFRRLQQWRKMRPVSSSTTLEKPSEQAAATLLTQTLQPQPTATSPAPVIPATETDEEALEEGLLSVETTEIDRILKDIENRVVDETLLRLTEDDVAFDMDEIVVEDNEFVDPDESDTNDSEDDIGWMDEGQWEG</sequence>